<sequence length="279" mass="30551">MPGGNEIRTTAGGKRLRVAGWLKICVWLAVAALSMSGCGGRKPAPEPSVSMLAVPTPPPLRGQRPYQINGTWYYPLPSAEGYEEEGLASWYGRDWHGRPTASGEPYNMYAMTAAHKILPLGTHVKVTHQVTGRSILVRINDRGPFVSGRIIDLSYEAAKALGMAGEGVAPVHVAAVQVASPQVVAGTTVWQVEPIRAYRAGPFTVQVGAFREPENAQRLQARMAPEYQPVRLTPFRHEGSLYYRVQIGRFGDLDRALEALDRLRERGFSDAFVVALEET</sequence>
<accession>A0A4P8L0Q0</accession>
<evidence type="ECO:0000256" key="4">
    <source>
        <dbReference type="HAMAP-Rule" id="MF_02071"/>
    </source>
</evidence>
<comment type="function">
    <text evidence="4">Lytic transglycosylase with a strong preference for naked glycan strands that lack stem peptides.</text>
</comment>
<dbReference type="Pfam" id="PF05036">
    <property type="entry name" value="SPOR"/>
    <property type="match status" value="1"/>
</dbReference>
<dbReference type="AlphaFoldDB" id="A0A4P8L0Q0"/>
<dbReference type="InterPro" id="IPR036908">
    <property type="entry name" value="RlpA-like_sf"/>
</dbReference>
<dbReference type="InterPro" id="IPR012997">
    <property type="entry name" value="RplA"/>
</dbReference>
<dbReference type="PROSITE" id="PS51724">
    <property type="entry name" value="SPOR"/>
    <property type="match status" value="1"/>
</dbReference>
<dbReference type="EMBL" id="CP040098">
    <property type="protein sequence ID" value="QCQ21300.1"/>
    <property type="molecule type" value="Genomic_DNA"/>
</dbReference>
<proteinExistence type="inferred from homology"/>
<feature type="domain" description="SPOR" evidence="6">
    <location>
        <begin position="197"/>
        <end position="276"/>
    </location>
</feature>
<dbReference type="Pfam" id="PF03330">
    <property type="entry name" value="DPBB_1"/>
    <property type="match status" value="1"/>
</dbReference>
<dbReference type="GO" id="GO:0071555">
    <property type="term" value="P:cell wall organization"/>
    <property type="evidence" value="ECO:0007669"/>
    <property type="project" value="UniProtKB-KW"/>
</dbReference>
<keyword evidence="1" id="KW-0732">Signal</keyword>
<evidence type="ECO:0000256" key="2">
    <source>
        <dbReference type="ARBA" id="ARBA00023239"/>
    </source>
</evidence>
<dbReference type="InterPro" id="IPR036680">
    <property type="entry name" value="SPOR-like_sf"/>
</dbReference>
<dbReference type="RefSeq" id="WP_137423269.1">
    <property type="nucleotide sequence ID" value="NZ_CP040098.1"/>
</dbReference>
<dbReference type="KEGG" id="dax:FDQ92_03335"/>
<dbReference type="SUPFAM" id="SSF110997">
    <property type="entry name" value="Sporulation related repeat"/>
    <property type="match status" value="1"/>
</dbReference>
<keyword evidence="2 4" id="KW-0456">Lyase</keyword>
<dbReference type="Gene3D" id="3.30.70.1070">
    <property type="entry name" value="Sporulation related repeat"/>
    <property type="match status" value="1"/>
</dbReference>
<reference evidence="7 8" key="1">
    <citation type="submission" date="2019-05" db="EMBL/GenBank/DDBJ databases">
        <title>The Complete Genome Sequence of the n-alkane-degrading Desulfoglaeba alkanexedens ALDC reveals multiple alkylsuccinate synthase gene clusters.</title>
        <authorList>
            <person name="Callaghan A.V."/>
            <person name="Davidova I.A."/>
            <person name="Duncan K.E."/>
            <person name="Morris B."/>
            <person name="McInerney M.J."/>
        </authorList>
    </citation>
    <scope>NUCLEOTIDE SEQUENCE [LARGE SCALE GENOMIC DNA]</scope>
    <source>
        <strain evidence="7 8">ALDC</strain>
    </source>
</reference>
<comment type="similarity">
    <text evidence="4 5">Belongs to the RlpA family.</text>
</comment>
<protein>
    <recommendedName>
        <fullName evidence="4">Probable endolytic peptidoglycan transglycosylase RlpA</fullName>
        <ecNumber evidence="4">4.2.2.-</ecNumber>
    </recommendedName>
</protein>
<dbReference type="InterPro" id="IPR034718">
    <property type="entry name" value="RlpA"/>
</dbReference>
<gene>
    <name evidence="4" type="primary">rlpA</name>
    <name evidence="7" type="ORF">FDQ92_03335</name>
</gene>
<dbReference type="SUPFAM" id="SSF50685">
    <property type="entry name" value="Barwin-like endoglucanases"/>
    <property type="match status" value="1"/>
</dbReference>
<dbReference type="OrthoDB" id="9779128at2"/>
<evidence type="ECO:0000259" key="6">
    <source>
        <dbReference type="PROSITE" id="PS51724"/>
    </source>
</evidence>
<reference evidence="7 8" key="2">
    <citation type="submission" date="2019-05" db="EMBL/GenBank/DDBJ databases">
        <authorList>
            <person name="Suflita J.M."/>
            <person name="Marks C.R."/>
        </authorList>
    </citation>
    <scope>NUCLEOTIDE SEQUENCE [LARGE SCALE GENOMIC DNA]</scope>
    <source>
        <strain evidence="7 8">ALDC</strain>
    </source>
</reference>
<dbReference type="InterPro" id="IPR009009">
    <property type="entry name" value="RlpA-like_DPBB"/>
</dbReference>
<evidence type="ECO:0000313" key="7">
    <source>
        <dbReference type="EMBL" id="QCQ21300.1"/>
    </source>
</evidence>
<name>A0A4P8L0Q0_9BACT</name>
<keyword evidence="8" id="KW-1185">Reference proteome</keyword>
<evidence type="ECO:0000256" key="1">
    <source>
        <dbReference type="ARBA" id="ARBA00022729"/>
    </source>
</evidence>
<keyword evidence="3 4" id="KW-0961">Cell wall biogenesis/degradation</keyword>
<dbReference type="HAMAP" id="MF_02071">
    <property type="entry name" value="RlpA"/>
    <property type="match status" value="1"/>
</dbReference>
<evidence type="ECO:0000256" key="3">
    <source>
        <dbReference type="ARBA" id="ARBA00023316"/>
    </source>
</evidence>
<evidence type="ECO:0000256" key="5">
    <source>
        <dbReference type="RuleBase" id="RU003495"/>
    </source>
</evidence>
<dbReference type="PANTHER" id="PTHR34183">
    <property type="entry name" value="ENDOLYTIC PEPTIDOGLYCAN TRANSGLYCOSYLASE RLPA"/>
    <property type="match status" value="1"/>
</dbReference>
<dbReference type="NCBIfam" id="TIGR00413">
    <property type="entry name" value="rlpA"/>
    <property type="match status" value="1"/>
</dbReference>
<dbReference type="CDD" id="cd22268">
    <property type="entry name" value="DPBB_RlpA-like"/>
    <property type="match status" value="1"/>
</dbReference>
<dbReference type="PANTHER" id="PTHR34183:SF1">
    <property type="entry name" value="ENDOLYTIC PEPTIDOGLYCAN TRANSGLYCOSYLASE RLPA"/>
    <property type="match status" value="1"/>
</dbReference>
<evidence type="ECO:0000313" key="8">
    <source>
        <dbReference type="Proteomes" id="UP000298602"/>
    </source>
</evidence>
<dbReference type="Proteomes" id="UP000298602">
    <property type="component" value="Chromosome"/>
</dbReference>
<organism evidence="7 8">
    <name type="scientific">Desulfoglaeba alkanexedens ALDC</name>
    <dbReference type="NCBI Taxonomy" id="980445"/>
    <lineage>
        <taxon>Bacteria</taxon>
        <taxon>Pseudomonadati</taxon>
        <taxon>Thermodesulfobacteriota</taxon>
        <taxon>Syntrophobacteria</taxon>
        <taxon>Syntrophobacterales</taxon>
        <taxon>Syntrophobacteraceae</taxon>
        <taxon>Desulfoglaeba</taxon>
    </lineage>
</organism>
<dbReference type="GO" id="GO:0042834">
    <property type="term" value="F:peptidoglycan binding"/>
    <property type="evidence" value="ECO:0007669"/>
    <property type="project" value="InterPro"/>
</dbReference>
<dbReference type="EC" id="4.2.2.-" evidence="4"/>
<dbReference type="Gene3D" id="2.40.40.10">
    <property type="entry name" value="RlpA-like domain"/>
    <property type="match status" value="1"/>
</dbReference>
<dbReference type="GO" id="GO:0000270">
    <property type="term" value="P:peptidoglycan metabolic process"/>
    <property type="evidence" value="ECO:0007669"/>
    <property type="project" value="UniProtKB-UniRule"/>
</dbReference>
<dbReference type="InterPro" id="IPR007730">
    <property type="entry name" value="SPOR-like_dom"/>
</dbReference>
<dbReference type="GO" id="GO:0008932">
    <property type="term" value="F:lytic endotransglycosylase activity"/>
    <property type="evidence" value="ECO:0007669"/>
    <property type="project" value="UniProtKB-UniRule"/>
</dbReference>